<evidence type="ECO:0008006" key="8">
    <source>
        <dbReference type="Google" id="ProtNLM"/>
    </source>
</evidence>
<comment type="subcellular location">
    <subcellularLocation>
        <location evidence="1">Nucleus</location>
    </subcellularLocation>
</comment>
<reference evidence="6" key="1">
    <citation type="submission" date="2020-11" db="EMBL/GenBank/DDBJ databases">
        <authorList>
            <consortium name="DOE Joint Genome Institute"/>
            <person name="Ahrendt S."/>
            <person name="Riley R."/>
            <person name="Andreopoulos W."/>
            <person name="Labutti K."/>
            <person name="Pangilinan J."/>
            <person name="Ruiz-Duenas F.J."/>
            <person name="Barrasa J.M."/>
            <person name="Sanchez-Garcia M."/>
            <person name="Camarero S."/>
            <person name="Miyauchi S."/>
            <person name="Serrano A."/>
            <person name="Linde D."/>
            <person name="Babiker R."/>
            <person name="Drula E."/>
            <person name="Ayuso-Fernandez I."/>
            <person name="Pacheco R."/>
            <person name="Padilla G."/>
            <person name="Ferreira P."/>
            <person name="Barriuso J."/>
            <person name="Kellner H."/>
            <person name="Castanera R."/>
            <person name="Alfaro M."/>
            <person name="Ramirez L."/>
            <person name="Pisabarro A.G."/>
            <person name="Kuo A."/>
            <person name="Tritt A."/>
            <person name="Lipzen A."/>
            <person name="He G."/>
            <person name="Yan M."/>
            <person name="Ng V."/>
            <person name="Cullen D."/>
            <person name="Martin F."/>
            <person name="Rosso M.-N."/>
            <person name="Henrissat B."/>
            <person name="Hibbett D."/>
            <person name="Martinez A.T."/>
            <person name="Grigoriev I.V."/>
        </authorList>
    </citation>
    <scope>NUCLEOTIDE SEQUENCE</scope>
    <source>
        <strain evidence="6">CIRM-BRFM 674</strain>
    </source>
</reference>
<feature type="compositionally biased region" description="Basic and acidic residues" evidence="5">
    <location>
        <begin position="55"/>
        <end position="69"/>
    </location>
</feature>
<dbReference type="EMBL" id="MU155449">
    <property type="protein sequence ID" value="KAF9473363.1"/>
    <property type="molecule type" value="Genomic_DNA"/>
</dbReference>
<evidence type="ECO:0000256" key="2">
    <source>
        <dbReference type="ARBA" id="ARBA00022478"/>
    </source>
</evidence>
<feature type="region of interest" description="Disordered" evidence="5">
    <location>
        <begin position="1"/>
        <end position="107"/>
    </location>
</feature>
<dbReference type="GO" id="GO:0005666">
    <property type="term" value="C:RNA polymerase III complex"/>
    <property type="evidence" value="ECO:0007669"/>
    <property type="project" value="InterPro"/>
</dbReference>
<sequence length="414" mass="44152">MEPNTSTAKAIGSLAKKQSDLSRQGPSKLKFVPTLPQRRKKEDEPAPAAASTPSDRGRGRGRGRGEGRGRGRGRGAPPVQMTASGPFAMGPAMAGSSTARRAAPRSNFVPVPTDAAAAAAGALSHSAPPALRKDISALKAGGSIKIEEEEEELYSDPDEGVEIVDMENVRQMDWMAPESLRKERQSKRTPKIKEEVENGEDAVIDAVDEKNALNLSDSEEEEELEDIIEDFAIQNTIATDGEVTHEDRLYFFQFPSPFPKFAYKNDSPVASSSNAMDVDPTAAGVPKKVSFAPDAKADVATAVSGSRTPSTVPSEVEPAQPLDGVIGQLEVYRSGAVKIRLANGILLDVAAATQPSFLQQAVVLDTQTKQLNVLGEVNKQFVVSPNVDALLSALEEEDSKPAELPLADGLIRME</sequence>
<gene>
    <name evidence="6" type="ORF">BDN70DRAFT_908885</name>
</gene>
<evidence type="ECO:0000256" key="4">
    <source>
        <dbReference type="ARBA" id="ARBA00023242"/>
    </source>
</evidence>
<evidence type="ECO:0000313" key="6">
    <source>
        <dbReference type="EMBL" id="KAF9473363.1"/>
    </source>
</evidence>
<proteinExistence type="predicted"/>
<keyword evidence="7" id="KW-1185">Reference proteome</keyword>
<dbReference type="Pfam" id="PF05132">
    <property type="entry name" value="RNA_pol_Rpc4"/>
    <property type="match status" value="1"/>
</dbReference>
<organism evidence="6 7">
    <name type="scientific">Pholiota conissans</name>
    <dbReference type="NCBI Taxonomy" id="109636"/>
    <lineage>
        <taxon>Eukaryota</taxon>
        <taxon>Fungi</taxon>
        <taxon>Dikarya</taxon>
        <taxon>Basidiomycota</taxon>
        <taxon>Agaricomycotina</taxon>
        <taxon>Agaricomycetes</taxon>
        <taxon>Agaricomycetidae</taxon>
        <taxon>Agaricales</taxon>
        <taxon>Agaricineae</taxon>
        <taxon>Strophariaceae</taxon>
        <taxon>Pholiota</taxon>
    </lineage>
</organism>
<dbReference type="InterPro" id="IPR007811">
    <property type="entry name" value="RPC4"/>
</dbReference>
<dbReference type="PANTHER" id="PTHR13408">
    <property type="entry name" value="DNA-DIRECTED RNA POLYMERASE III"/>
    <property type="match status" value="1"/>
</dbReference>
<name>A0A9P6CV97_9AGAR</name>
<keyword evidence="3" id="KW-0804">Transcription</keyword>
<keyword evidence="2" id="KW-0240">DNA-directed RNA polymerase</keyword>
<protein>
    <recommendedName>
        <fullName evidence="8">DNA-directed RNA polymerase III subunit RPC4</fullName>
    </recommendedName>
</protein>
<comment type="caution">
    <text evidence="6">The sequence shown here is derived from an EMBL/GenBank/DDBJ whole genome shotgun (WGS) entry which is preliminary data.</text>
</comment>
<evidence type="ECO:0000256" key="5">
    <source>
        <dbReference type="SAM" id="MobiDB-lite"/>
    </source>
</evidence>
<dbReference type="PANTHER" id="PTHR13408:SF0">
    <property type="entry name" value="DNA-DIRECTED RNA POLYMERASE III SUBUNIT RPC4"/>
    <property type="match status" value="1"/>
</dbReference>
<dbReference type="GO" id="GO:0003677">
    <property type="term" value="F:DNA binding"/>
    <property type="evidence" value="ECO:0007669"/>
    <property type="project" value="InterPro"/>
</dbReference>
<evidence type="ECO:0000256" key="1">
    <source>
        <dbReference type="ARBA" id="ARBA00004123"/>
    </source>
</evidence>
<dbReference type="OrthoDB" id="5836119at2759"/>
<dbReference type="GO" id="GO:0042797">
    <property type="term" value="P:tRNA transcription by RNA polymerase III"/>
    <property type="evidence" value="ECO:0007669"/>
    <property type="project" value="TreeGrafter"/>
</dbReference>
<accession>A0A9P6CV97</accession>
<evidence type="ECO:0000313" key="7">
    <source>
        <dbReference type="Proteomes" id="UP000807469"/>
    </source>
</evidence>
<evidence type="ECO:0000256" key="3">
    <source>
        <dbReference type="ARBA" id="ARBA00023163"/>
    </source>
</evidence>
<dbReference type="AlphaFoldDB" id="A0A9P6CV97"/>
<dbReference type="Proteomes" id="UP000807469">
    <property type="component" value="Unassembled WGS sequence"/>
</dbReference>
<keyword evidence="4" id="KW-0539">Nucleus</keyword>